<evidence type="ECO:0000313" key="3">
    <source>
        <dbReference type="EnsemblPlants" id="KEH23098"/>
    </source>
</evidence>
<feature type="compositionally biased region" description="Polar residues" evidence="1">
    <location>
        <begin position="95"/>
        <end position="119"/>
    </location>
</feature>
<dbReference type="EMBL" id="CM001223">
    <property type="protein sequence ID" value="KEH23098.1"/>
    <property type="molecule type" value="Genomic_DNA"/>
</dbReference>
<reference evidence="2 4" key="1">
    <citation type="journal article" date="2011" name="Nature">
        <title>The Medicago genome provides insight into the evolution of rhizobial symbioses.</title>
        <authorList>
            <person name="Young N.D."/>
            <person name="Debelle F."/>
            <person name="Oldroyd G.E."/>
            <person name="Geurts R."/>
            <person name="Cannon S.B."/>
            <person name="Udvardi M.K."/>
            <person name="Benedito V.A."/>
            <person name="Mayer K.F."/>
            <person name="Gouzy J."/>
            <person name="Schoof H."/>
            <person name="Van de Peer Y."/>
            <person name="Proost S."/>
            <person name="Cook D.R."/>
            <person name="Meyers B.C."/>
            <person name="Spannagl M."/>
            <person name="Cheung F."/>
            <person name="De Mita S."/>
            <person name="Krishnakumar V."/>
            <person name="Gundlach H."/>
            <person name="Zhou S."/>
            <person name="Mudge J."/>
            <person name="Bharti A.K."/>
            <person name="Murray J.D."/>
            <person name="Naoumkina M.A."/>
            <person name="Rosen B."/>
            <person name="Silverstein K.A."/>
            <person name="Tang H."/>
            <person name="Rombauts S."/>
            <person name="Zhao P.X."/>
            <person name="Zhou P."/>
            <person name="Barbe V."/>
            <person name="Bardou P."/>
            <person name="Bechner M."/>
            <person name="Bellec A."/>
            <person name="Berger A."/>
            <person name="Berges H."/>
            <person name="Bidwell S."/>
            <person name="Bisseling T."/>
            <person name="Choisne N."/>
            <person name="Couloux A."/>
            <person name="Denny R."/>
            <person name="Deshpande S."/>
            <person name="Dai X."/>
            <person name="Doyle J.J."/>
            <person name="Dudez A.M."/>
            <person name="Farmer A.D."/>
            <person name="Fouteau S."/>
            <person name="Franken C."/>
            <person name="Gibelin C."/>
            <person name="Gish J."/>
            <person name="Goldstein S."/>
            <person name="Gonzalez A.J."/>
            <person name="Green P.J."/>
            <person name="Hallab A."/>
            <person name="Hartog M."/>
            <person name="Hua A."/>
            <person name="Humphray S.J."/>
            <person name="Jeong D.H."/>
            <person name="Jing Y."/>
            <person name="Jocker A."/>
            <person name="Kenton S.M."/>
            <person name="Kim D.J."/>
            <person name="Klee K."/>
            <person name="Lai H."/>
            <person name="Lang C."/>
            <person name="Lin S."/>
            <person name="Macmil S.L."/>
            <person name="Magdelenat G."/>
            <person name="Matthews L."/>
            <person name="McCorrison J."/>
            <person name="Monaghan E.L."/>
            <person name="Mun J.H."/>
            <person name="Najar F.Z."/>
            <person name="Nicholson C."/>
            <person name="Noirot C."/>
            <person name="O'Bleness M."/>
            <person name="Paule C.R."/>
            <person name="Poulain J."/>
            <person name="Prion F."/>
            <person name="Qin B."/>
            <person name="Qu C."/>
            <person name="Retzel E.F."/>
            <person name="Riddle C."/>
            <person name="Sallet E."/>
            <person name="Samain S."/>
            <person name="Samson N."/>
            <person name="Sanders I."/>
            <person name="Saurat O."/>
            <person name="Scarpelli C."/>
            <person name="Schiex T."/>
            <person name="Segurens B."/>
            <person name="Severin A.J."/>
            <person name="Sherrier D.J."/>
            <person name="Shi R."/>
            <person name="Sims S."/>
            <person name="Singer S.R."/>
            <person name="Sinharoy S."/>
            <person name="Sterck L."/>
            <person name="Viollet A."/>
            <person name="Wang B.B."/>
            <person name="Wang K."/>
            <person name="Wang M."/>
            <person name="Wang X."/>
            <person name="Warfsmann J."/>
            <person name="Weissenbach J."/>
            <person name="White D.D."/>
            <person name="White J.D."/>
            <person name="Wiley G.B."/>
            <person name="Wincker P."/>
            <person name="Xing Y."/>
            <person name="Yang L."/>
            <person name="Yao Z."/>
            <person name="Ying F."/>
            <person name="Zhai J."/>
            <person name="Zhou L."/>
            <person name="Zuber A."/>
            <person name="Denarie J."/>
            <person name="Dixon R.A."/>
            <person name="May G.D."/>
            <person name="Schwartz D.C."/>
            <person name="Rogers J."/>
            <person name="Quetier F."/>
            <person name="Town C.D."/>
            <person name="Roe B.A."/>
        </authorList>
    </citation>
    <scope>NUCLEOTIDE SEQUENCE [LARGE SCALE GENOMIC DNA]</scope>
    <source>
        <strain evidence="2">A17</strain>
        <strain evidence="3 4">cv. Jemalong A17</strain>
    </source>
</reference>
<dbReference type="AlphaFoldDB" id="A0A072U1R7"/>
<dbReference type="HOGENOM" id="CLU_1930692_0_0_1"/>
<feature type="region of interest" description="Disordered" evidence="1">
    <location>
        <begin position="81"/>
        <end position="131"/>
    </location>
</feature>
<accession>A0A072U1R7</accession>
<dbReference type="EnsemblPlants" id="KEH23098">
    <property type="protein sequence ID" value="KEH23098"/>
    <property type="gene ID" value="MTR_7g066420"/>
</dbReference>
<proteinExistence type="predicted"/>
<organism evidence="2 4">
    <name type="scientific">Medicago truncatula</name>
    <name type="common">Barrel medic</name>
    <name type="synonym">Medicago tribuloides</name>
    <dbReference type="NCBI Taxonomy" id="3880"/>
    <lineage>
        <taxon>Eukaryota</taxon>
        <taxon>Viridiplantae</taxon>
        <taxon>Streptophyta</taxon>
        <taxon>Embryophyta</taxon>
        <taxon>Tracheophyta</taxon>
        <taxon>Spermatophyta</taxon>
        <taxon>Magnoliopsida</taxon>
        <taxon>eudicotyledons</taxon>
        <taxon>Gunneridae</taxon>
        <taxon>Pentapetalae</taxon>
        <taxon>rosids</taxon>
        <taxon>fabids</taxon>
        <taxon>Fabales</taxon>
        <taxon>Fabaceae</taxon>
        <taxon>Papilionoideae</taxon>
        <taxon>50 kb inversion clade</taxon>
        <taxon>NPAAA clade</taxon>
        <taxon>Hologalegina</taxon>
        <taxon>IRL clade</taxon>
        <taxon>Trifolieae</taxon>
        <taxon>Medicago</taxon>
    </lineage>
</organism>
<gene>
    <name evidence="2" type="ordered locus">MTR_7g066420</name>
</gene>
<evidence type="ECO:0000313" key="4">
    <source>
        <dbReference type="Proteomes" id="UP000002051"/>
    </source>
</evidence>
<evidence type="ECO:0000256" key="1">
    <source>
        <dbReference type="SAM" id="MobiDB-lite"/>
    </source>
</evidence>
<keyword evidence="4" id="KW-1185">Reference proteome</keyword>
<sequence>MIRHRFISLRRFTTVSEFVQGRITTVPHPGKNNPIHFFDYVLHHKHFSDLFCKLLKEKLQFDAIYALGALFYPICAGKYKQGPRNHQKCKEMQRQTRLSELTSLKQESSRESQGNSLPTGHNEFTRKRQLA</sequence>
<reference evidence="3" key="3">
    <citation type="submission" date="2015-04" db="UniProtKB">
        <authorList>
            <consortium name="EnsemblPlants"/>
        </authorList>
    </citation>
    <scope>IDENTIFICATION</scope>
    <source>
        <strain evidence="3">cv. Jemalong A17</strain>
    </source>
</reference>
<dbReference type="Proteomes" id="UP000002051">
    <property type="component" value="Unassembled WGS sequence"/>
</dbReference>
<reference evidence="2 4" key="2">
    <citation type="journal article" date="2014" name="BMC Genomics">
        <title>An improved genome release (version Mt4.0) for the model legume Medicago truncatula.</title>
        <authorList>
            <person name="Tang H."/>
            <person name="Krishnakumar V."/>
            <person name="Bidwell S."/>
            <person name="Rosen B."/>
            <person name="Chan A."/>
            <person name="Zhou S."/>
            <person name="Gentzbittel L."/>
            <person name="Childs K.L."/>
            <person name="Yandell M."/>
            <person name="Gundlach H."/>
            <person name="Mayer K.F."/>
            <person name="Schwartz D.C."/>
            <person name="Town C.D."/>
        </authorList>
    </citation>
    <scope>GENOME REANNOTATION</scope>
    <source>
        <strain evidence="2">A17</strain>
        <strain evidence="3 4">cv. Jemalong A17</strain>
    </source>
</reference>
<protein>
    <submittedName>
        <fullName evidence="2 3">Uncharacterized protein</fullName>
    </submittedName>
</protein>
<evidence type="ECO:0000313" key="2">
    <source>
        <dbReference type="EMBL" id="KEH23098.1"/>
    </source>
</evidence>
<name>A0A072U1R7_MEDTR</name>